<comment type="caution">
    <text evidence="2">The sequence shown here is derived from an EMBL/GenBank/DDBJ whole genome shotgun (WGS) entry which is preliminary data.</text>
</comment>
<dbReference type="GO" id="GO:0016757">
    <property type="term" value="F:glycosyltransferase activity"/>
    <property type="evidence" value="ECO:0007669"/>
    <property type="project" value="TreeGrafter"/>
</dbReference>
<dbReference type="Pfam" id="PF13579">
    <property type="entry name" value="Glyco_trans_4_4"/>
    <property type="match status" value="1"/>
</dbReference>
<gene>
    <name evidence="2" type="ORF">FKZ61_08910</name>
</gene>
<dbReference type="InterPro" id="IPR028098">
    <property type="entry name" value="Glyco_trans_4-like_N"/>
</dbReference>
<dbReference type="PANTHER" id="PTHR45947:SF3">
    <property type="entry name" value="SULFOQUINOVOSYL TRANSFERASE SQD2"/>
    <property type="match status" value="1"/>
</dbReference>
<dbReference type="SUPFAM" id="SSF53756">
    <property type="entry name" value="UDP-Glycosyltransferase/glycogen phosphorylase"/>
    <property type="match status" value="1"/>
</dbReference>
<proteinExistence type="predicted"/>
<evidence type="ECO:0000313" key="3">
    <source>
        <dbReference type="Proteomes" id="UP000317371"/>
    </source>
</evidence>
<dbReference type="Proteomes" id="UP000317371">
    <property type="component" value="Unassembled WGS sequence"/>
</dbReference>
<reference evidence="2 3" key="1">
    <citation type="submission" date="2019-06" db="EMBL/GenBank/DDBJ databases">
        <title>Genome sequence of Litorilinea aerophila BAA-2444.</title>
        <authorList>
            <person name="Maclea K.S."/>
            <person name="Maurais E.G."/>
            <person name="Iannazzi L.C."/>
        </authorList>
    </citation>
    <scope>NUCLEOTIDE SEQUENCE [LARGE SCALE GENOMIC DNA]</scope>
    <source>
        <strain evidence="2 3">ATCC BAA-2444</strain>
    </source>
</reference>
<dbReference type="InParanoid" id="A0A540VHL8"/>
<dbReference type="Pfam" id="PF13692">
    <property type="entry name" value="Glyco_trans_1_4"/>
    <property type="match status" value="1"/>
</dbReference>
<dbReference type="Gene3D" id="3.40.50.2000">
    <property type="entry name" value="Glycogen Phosphorylase B"/>
    <property type="match status" value="2"/>
</dbReference>
<dbReference type="EMBL" id="VIGC01000009">
    <property type="protein sequence ID" value="TQE96254.1"/>
    <property type="molecule type" value="Genomic_DNA"/>
</dbReference>
<keyword evidence="3" id="KW-1185">Reference proteome</keyword>
<dbReference type="AlphaFoldDB" id="A0A540VHL8"/>
<feature type="domain" description="Glycosyltransferase subfamily 4-like N-terminal" evidence="1">
    <location>
        <begin position="12"/>
        <end position="180"/>
    </location>
</feature>
<organism evidence="2 3">
    <name type="scientific">Litorilinea aerophila</name>
    <dbReference type="NCBI Taxonomy" id="1204385"/>
    <lineage>
        <taxon>Bacteria</taxon>
        <taxon>Bacillati</taxon>
        <taxon>Chloroflexota</taxon>
        <taxon>Caldilineae</taxon>
        <taxon>Caldilineales</taxon>
        <taxon>Caldilineaceae</taxon>
        <taxon>Litorilinea</taxon>
    </lineage>
</organism>
<protein>
    <submittedName>
        <fullName evidence="2">Glycosyltransferase family 4 protein</fullName>
    </submittedName>
</protein>
<evidence type="ECO:0000313" key="2">
    <source>
        <dbReference type="EMBL" id="TQE96254.1"/>
    </source>
</evidence>
<accession>A0A540VHL8</accession>
<dbReference type="CDD" id="cd03801">
    <property type="entry name" value="GT4_PimA-like"/>
    <property type="match status" value="1"/>
</dbReference>
<keyword evidence="2" id="KW-0808">Transferase</keyword>
<sequence length="415" mass="46533">MIAPTSFFADYGCHVRILEEARILQKLGHQVTIVTYRNGQDVPGLDIRRTLPIPWRTHYEVGSSRHKIAFDALLGVETLALLARRRFDVIHAHLHEGALIGLVLGRLFGIPTVFDFQGSLTEEMIDHHFLRRESPFYPPLRSLETWITRSAPVILTSTGHARRFLLEQFHCRPEQIRALPDCVNADVFRPADDFPPEELAALRSSLGIPADARVIVYLGLLAEYQGTGLLLEAVERILRHHSNVYLLLMGFPSVQLYRAKAEALGIGHAVITTGRIPYQEAPRYLALGHVAAAPKLSLTEGSGKLLNYMATALPTVAFDTPVAREYLGADGLLAKRGDVESLAEQLSAALFPPPGQADRYRACGQRLRRRVIQHFDWEQAGREIVAIYRQLREGRRRRMSTGPEGMEKGFRDETA</sequence>
<dbReference type="InterPro" id="IPR050194">
    <property type="entry name" value="Glycosyltransferase_grp1"/>
</dbReference>
<name>A0A540VHL8_9CHLR</name>
<evidence type="ECO:0000259" key="1">
    <source>
        <dbReference type="Pfam" id="PF13579"/>
    </source>
</evidence>
<dbReference type="PANTHER" id="PTHR45947">
    <property type="entry name" value="SULFOQUINOVOSYL TRANSFERASE SQD2"/>
    <property type="match status" value="1"/>
</dbReference>
<dbReference type="OrthoDB" id="433681at2"/>